<dbReference type="InterPro" id="IPR043128">
    <property type="entry name" value="Rev_trsase/Diguanyl_cyclase"/>
</dbReference>
<comment type="caution">
    <text evidence="2">The sequence shown here is derived from an EMBL/GenBank/DDBJ whole genome shotgun (WGS) entry which is preliminary data.</text>
</comment>
<reference evidence="2 3" key="1">
    <citation type="journal article" date="2024" name="bioRxiv">
        <title>A reference genome for Trichogramma kaykai: A tiny desert-dwelling parasitoid wasp with competing sex-ratio distorters.</title>
        <authorList>
            <person name="Culotta J."/>
            <person name="Lindsey A.R."/>
        </authorList>
    </citation>
    <scope>NUCLEOTIDE SEQUENCE [LARGE SCALE GENOMIC DNA]</scope>
    <source>
        <strain evidence="2 3">KSX58</strain>
    </source>
</reference>
<dbReference type="Gene3D" id="3.30.70.270">
    <property type="match status" value="1"/>
</dbReference>
<protein>
    <recommendedName>
        <fullName evidence="1">Reverse transcriptase domain-containing protein</fullName>
    </recommendedName>
</protein>
<keyword evidence="3" id="KW-1185">Reference proteome</keyword>
<sequence>MSAARKQFAIWCENGTCRPSDSTWASPIHIVTKKTSGEFRVCGDFRKLNAVTQPNKYPVPNLHDFTSILHGSCIYSKLDLYQAFNQIPMAKEDIPKTAVVCIWGLKPGPKRPGRFSPGQSPHGS</sequence>
<dbReference type="Pfam" id="PF00078">
    <property type="entry name" value="RVT_1"/>
    <property type="match status" value="1"/>
</dbReference>
<dbReference type="InterPro" id="IPR043502">
    <property type="entry name" value="DNA/RNA_pol_sf"/>
</dbReference>
<accession>A0ABD2WQW5</accession>
<name>A0ABD2WQW5_9HYME</name>
<dbReference type="GO" id="GO:0071897">
    <property type="term" value="P:DNA biosynthetic process"/>
    <property type="evidence" value="ECO:0007669"/>
    <property type="project" value="UniProtKB-ARBA"/>
</dbReference>
<dbReference type="Proteomes" id="UP001627154">
    <property type="component" value="Unassembled WGS sequence"/>
</dbReference>
<dbReference type="InterPro" id="IPR053134">
    <property type="entry name" value="RNA-dir_DNA_polymerase"/>
</dbReference>
<evidence type="ECO:0000313" key="2">
    <source>
        <dbReference type="EMBL" id="KAL3395319.1"/>
    </source>
</evidence>
<gene>
    <name evidence="2" type="ORF">TKK_010589</name>
</gene>
<organism evidence="2 3">
    <name type="scientific">Trichogramma kaykai</name>
    <dbReference type="NCBI Taxonomy" id="54128"/>
    <lineage>
        <taxon>Eukaryota</taxon>
        <taxon>Metazoa</taxon>
        <taxon>Ecdysozoa</taxon>
        <taxon>Arthropoda</taxon>
        <taxon>Hexapoda</taxon>
        <taxon>Insecta</taxon>
        <taxon>Pterygota</taxon>
        <taxon>Neoptera</taxon>
        <taxon>Endopterygota</taxon>
        <taxon>Hymenoptera</taxon>
        <taxon>Apocrita</taxon>
        <taxon>Proctotrupomorpha</taxon>
        <taxon>Chalcidoidea</taxon>
        <taxon>Trichogrammatidae</taxon>
        <taxon>Trichogramma</taxon>
    </lineage>
</organism>
<dbReference type="EMBL" id="JBJJXI010000083">
    <property type="protein sequence ID" value="KAL3395319.1"/>
    <property type="molecule type" value="Genomic_DNA"/>
</dbReference>
<dbReference type="PANTHER" id="PTHR24559">
    <property type="entry name" value="TRANSPOSON TY3-I GAG-POL POLYPROTEIN"/>
    <property type="match status" value="1"/>
</dbReference>
<dbReference type="InterPro" id="IPR000477">
    <property type="entry name" value="RT_dom"/>
</dbReference>
<dbReference type="Gene3D" id="3.10.10.10">
    <property type="entry name" value="HIV Type 1 Reverse Transcriptase, subunit A, domain 1"/>
    <property type="match status" value="1"/>
</dbReference>
<proteinExistence type="predicted"/>
<feature type="domain" description="Reverse transcriptase" evidence="1">
    <location>
        <begin position="33"/>
        <end position="101"/>
    </location>
</feature>
<dbReference type="CDD" id="cd01647">
    <property type="entry name" value="RT_LTR"/>
    <property type="match status" value="1"/>
</dbReference>
<evidence type="ECO:0000313" key="3">
    <source>
        <dbReference type="Proteomes" id="UP001627154"/>
    </source>
</evidence>
<dbReference type="AlphaFoldDB" id="A0ABD2WQW5"/>
<dbReference type="SUPFAM" id="SSF56672">
    <property type="entry name" value="DNA/RNA polymerases"/>
    <property type="match status" value="1"/>
</dbReference>
<evidence type="ECO:0000259" key="1">
    <source>
        <dbReference type="Pfam" id="PF00078"/>
    </source>
</evidence>
<dbReference type="PANTHER" id="PTHR24559:SF444">
    <property type="entry name" value="REVERSE TRANSCRIPTASE DOMAIN-CONTAINING PROTEIN"/>
    <property type="match status" value="1"/>
</dbReference>